<feature type="domain" description="PpiC" evidence="9">
    <location>
        <begin position="89"/>
        <end position="215"/>
    </location>
</feature>
<dbReference type="Pfam" id="PF00919">
    <property type="entry name" value="UPF0004"/>
    <property type="match status" value="1"/>
</dbReference>
<dbReference type="InterPro" id="IPR023404">
    <property type="entry name" value="rSAM_horseshoe"/>
</dbReference>
<evidence type="ECO:0000256" key="6">
    <source>
        <dbReference type="ARBA" id="ARBA00023014"/>
    </source>
</evidence>
<reference evidence="12" key="1">
    <citation type="submission" date="2023-06" db="EMBL/GenBank/DDBJ databases">
        <title>Survivors Of The Sea: Transcriptome response of Skeletonema marinoi to long-term dormancy.</title>
        <authorList>
            <person name="Pinder M.I.M."/>
            <person name="Kourtchenko O."/>
            <person name="Robertson E.K."/>
            <person name="Larsson T."/>
            <person name="Maumus F."/>
            <person name="Osuna-Cruz C.M."/>
            <person name="Vancaester E."/>
            <person name="Stenow R."/>
            <person name="Vandepoele K."/>
            <person name="Ploug H."/>
            <person name="Bruchert V."/>
            <person name="Godhe A."/>
            <person name="Topel M."/>
        </authorList>
    </citation>
    <scope>NUCLEOTIDE SEQUENCE</scope>
    <source>
        <strain evidence="12">R05AC</strain>
    </source>
</reference>
<dbReference type="InterPro" id="IPR058240">
    <property type="entry name" value="rSAM_sf"/>
</dbReference>
<dbReference type="InterPro" id="IPR005839">
    <property type="entry name" value="Methylthiotransferase"/>
</dbReference>
<dbReference type="PANTHER" id="PTHR43020">
    <property type="entry name" value="CDK5 REGULATORY SUBUNIT-ASSOCIATED PROTEIN 1"/>
    <property type="match status" value="1"/>
</dbReference>
<dbReference type="PROSITE" id="PS51449">
    <property type="entry name" value="MTTASE_N"/>
    <property type="match status" value="1"/>
</dbReference>
<gene>
    <name evidence="12" type="ORF">QTG54_006092</name>
</gene>
<evidence type="ECO:0000256" key="7">
    <source>
        <dbReference type="PROSITE-ProRule" id="PRU00278"/>
    </source>
</evidence>
<dbReference type="Pfam" id="PF04055">
    <property type="entry name" value="Radical_SAM"/>
    <property type="match status" value="1"/>
</dbReference>
<dbReference type="GO" id="GO:0035597">
    <property type="term" value="F:tRNA-2-methylthio-N(6)-dimethylallyladenosine(37) synthase activity"/>
    <property type="evidence" value="ECO:0007669"/>
    <property type="project" value="UniProtKB-EC"/>
</dbReference>
<dbReference type="SFLD" id="SFLDG01082">
    <property type="entry name" value="B12-binding_domain_containing"/>
    <property type="match status" value="1"/>
</dbReference>
<dbReference type="AlphaFoldDB" id="A0AAD9DDC0"/>
<dbReference type="InterPro" id="IPR000297">
    <property type="entry name" value="PPIase_PpiC"/>
</dbReference>
<sequence length="739" mass="82242">MCRLTCLSILLLIPAAFSFQSSTKKSVHITCSKFNSAITPPITSTSTSTSLQSTVDETATDTTTKTKKTWFPIRPADALSPSNDYNSLVNSAYLRHILVETEEMADLVMNLYLNGGKSEGDDNDAAQSSYERTDGDVFSRLATDVSTCPFTREDSGEIGWVDNPLNNREKSDLNDVYADILSSEAIEDLFSRRVKGGDVIKVEGKEGWHLIRVDDLFIKLVGDTDTTADGSKNRINKVRPKLKGSGQIPLSPVFQKIGTDADIIDSNDGIDNDDEQSKMIYSVPNAKHYQILTSGCQMNVADSERIMGVLEGELGLTALDAINTADPTLITTSNKKSKNKKKPTPDILLLNTCTIRDHAEQKVYDALGPYTAMKRAGKPLAIVVAGCVAQQEGEALLRRFPEIDLVLGPQYIPWLGELLVEVGKGSQLCMTESMIWSEKGGSLAIDKDSSREKDGDWMTPIKRGHSVRAWVNVIYGCNEHCTYCVVPSVRGVEQSRSMEAILQECLQLAASGYKEVTLLGQNIDAYGRDMIPKRTFADLLHYLNDNLPPNTISRIRYVTSHPRYFSERVIDAVANLDKVCECFHMPFQAGDDEVLRGMRRGYTFDSYMKIIQKIRAKAPDASICGDVIVGFPGETEEAFQRTLDLMEEVKFDNLNTFAYSPRPNTEAANWENQIPPEVQSERLQRVQALAAKHALERSERYVGKVIEVLVEDRTPKMAERLWEEQDKAGKSFSKETLMN</sequence>
<dbReference type="InterPro" id="IPR046357">
    <property type="entry name" value="PPIase_dom_sf"/>
</dbReference>
<evidence type="ECO:0000259" key="10">
    <source>
        <dbReference type="PROSITE" id="PS51449"/>
    </source>
</evidence>
<evidence type="ECO:0000259" key="11">
    <source>
        <dbReference type="PROSITE" id="PS51918"/>
    </source>
</evidence>
<dbReference type="Gene3D" id="3.80.30.20">
    <property type="entry name" value="tm_1862 like domain"/>
    <property type="match status" value="1"/>
</dbReference>
<dbReference type="GO" id="GO:0003755">
    <property type="term" value="F:peptidyl-prolyl cis-trans isomerase activity"/>
    <property type="evidence" value="ECO:0007669"/>
    <property type="project" value="UniProtKB-KW"/>
</dbReference>
<dbReference type="NCBIfam" id="TIGR01574">
    <property type="entry name" value="miaB-methiolase"/>
    <property type="match status" value="1"/>
</dbReference>
<dbReference type="Proteomes" id="UP001224775">
    <property type="component" value="Unassembled WGS sequence"/>
</dbReference>
<dbReference type="InterPro" id="IPR020612">
    <property type="entry name" value="Methylthiotransferase_CS"/>
</dbReference>
<evidence type="ECO:0000256" key="1">
    <source>
        <dbReference type="ARBA" id="ARBA00001966"/>
    </source>
</evidence>
<evidence type="ECO:0000256" key="4">
    <source>
        <dbReference type="ARBA" id="ARBA00022723"/>
    </source>
</evidence>
<comment type="cofactor">
    <cofactor evidence="1">
        <name>[4Fe-4S] cluster</name>
        <dbReference type="ChEBI" id="CHEBI:49883"/>
    </cofactor>
</comment>
<evidence type="ECO:0000313" key="12">
    <source>
        <dbReference type="EMBL" id="KAK1743471.1"/>
    </source>
</evidence>
<dbReference type="EMBL" id="JATAAI010000009">
    <property type="protein sequence ID" value="KAK1743471.1"/>
    <property type="molecule type" value="Genomic_DNA"/>
</dbReference>
<feature type="domain" description="Radical SAM core" evidence="11">
    <location>
        <begin position="463"/>
        <end position="696"/>
    </location>
</feature>
<feature type="signal peptide" evidence="8">
    <location>
        <begin position="1"/>
        <end position="18"/>
    </location>
</feature>
<keyword evidence="4" id="KW-0479">Metal-binding</keyword>
<keyword evidence="3" id="KW-0949">S-adenosyl-L-methionine</keyword>
<feature type="chain" id="PRO_5042121964" evidence="8">
    <location>
        <begin position="19"/>
        <end position="739"/>
    </location>
</feature>
<keyword evidence="12" id="KW-0808">Transferase</keyword>
<dbReference type="FunFam" id="3.80.30.20:FF:000001">
    <property type="entry name" value="tRNA-2-methylthio-N(6)-dimethylallyladenosine synthase 2"/>
    <property type="match status" value="1"/>
</dbReference>
<dbReference type="InterPro" id="IPR038135">
    <property type="entry name" value="Methylthiotransferase_N_sf"/>
</dbReference>
<keyword evidence="13" id="KW-1185">Reference proteome</keyword>
<name>A0AAD9DDC0_9STRA</name>
<dbReference type="PANTHER" id="PTHR43020:SF2">
    <property type="entry name" value="MITOCHONDRIAL TRNA METHYLTHIOTRANSFERASE CDK5RAP1"/>
    <property type="match status" value="1"/>
</dbReference>
<protein>
    <submittedName>
        <fullName evidence="12">tRNA A37 methylthiotransferase</fullName>
        <ecNumber evidence="12">2.8.4.3</ecNumber>
    </submittedName>
</protein>
<dbReference type="GO" id="GO:0051539">
    <property type="term" value="F:4 iron, 4 sulfur cluster binding"/>
    <property type="evidence" value="ECO:0007669"/>
    <property type="project" value="UniProtKB-KW"/>
</dbReference>
<dbReference type="PROSITE" id="PS51918">
    <property type="entry name" value="RADICAL_SAM"/>
    <property type="match status" value="1"/>
</dbReference>
<evidence type="ECO:0000256" key="3">
    <source>
        <dbReference type="ARBA" id="ARBA00022691"/>
    </source>
</evidence>
<dbReference type="EC" id="2.8.4.3" evidence="12"/>
<dbReference type="PROSITE" id="PS01278">
    <property type="entry name" value="MTTASE_RADICAL"/>
    <property type="match status" value="1"/>
</dbReference>
<evidence type="ECO:0000259" key="9">
    <source>
        <dbReference type="PROSITE" id="PS50198"/>
    </source>
</evidence>
<evidence type="ECO:0000256" key="8">
    <source>
        <dbReference type="SAM" id="SignalP"/>
    </source>
</evidence>
<dbReference type="Gene3D" id="3.40.50.12160">
    <property type="entry name" value="Methylthiotransferase, N-terminal domain"/>
    <property type="match status" value="1"/>
</dbReference>
<dbReference type="NCBIfam" id="TIGR00089">
    <property type="entry name" value="MiaB/RimO family radical SAM methylthiotransferase"/>
    <property type="match status" value="1"/>
</dbReference>
<evidence type="ECO:0000256" key="2">
    <source>
        <dbReference type="ARBA" id="ARBA00022485"/>
    </source>
</evidence>
<accession>A0AAD9DDC0</accession>
<dbReference type="InterPro" id="IPR013848">
    <property type="entry name" value="Methylthiotransferase_N"/>
</dbReference>
<dbReference type="SMART" id="SM00729">
    <property type="entry name" value="Elp3"/>
    <property type="match status" value="1"/>
</dbReference>
<comment type="caution">
    <text evidence="12">The sequence shown here is derived from an EMBL/GenBank/DDBJ whole genome shotgun (WGS) entry which is preliminary data.</text>
</comment>
<keyword evidence="7" id="KW-0697">Rotamase</keyword>
<keyword evidence="7" id="KW-0413">Isomerase</keyword>
<keyword evidence="6" id="KW-0411">Iron-sulfur</keyword>
<dbReference type="InterPro" id="IPR007197">
    <property type="entry name" value="rSAM"/>
</dbReference>
<dbReference type="PROSITE" id="PS50198">
    <property type="entry name" value="PPIC_PPIASE_2"/>
    <property type="match status" value="1"/>
</dbReference>
<dbReference type="CDD" id="cd01335">
    <property type="entry name" value="Radical_SAM"/>
    <property type="match status" value="1"/>
</dbReference>
<dbReference type="SUPFAM" id="SSF102114">
    <property type="entry name" value="Radical SAM enzymes"/>
    <property type="match status" value="1"/>
</dbReference>
<keyword evidence="5" id="KW-0408">Iron</keyword>
<dbReference type="InterPro" id="IPR006638">
    <property type="entry name" value="Elp3/MiaA/NifB-like_rSAM"/>
</dbReference>
<dbReference type="SFLD" id="SFLDS00029">
    <property type="entry name" value="Radical_SAM"/>
    <property type="match status" value="1"/>
</dbReference>
<evidence type="ECO:0000313" key="13">
    <source>
        <dbReference type="Proteomes" id="UP001224775"/>
    </source>
</evidence>
<evidence type="ECO:0000256" key="5">
    <source>
        <dbReference type="ARBA" id="ARBA00023004"/>
    </source>
</evidence>
<dbReference type="GO" id="GO:0046872">
    <property type="term" value="F:metal ion binding"/>
    <property type="evidence" value="ECO:0007669"/>
    <property type="project" value="UniProtKB-KW"/>
</dbReference>
<organism evidence="12 13">
    <name type="scientific">Skeletonema marinoi</name>
    <dbReference type="NCBI Taxonomy" id="267567"/>
    <lineage>
        <taxon>Eukaryota</taxon>
        <taxon>Sar</taxon>
        <taxon>Stramenopiles</taxon>
        <taxon>Ochrophyta</taxon>
        <taxon>Bacillariophyta</taxon>
        <taxon>Coscinodiscophyceae</taxon>
        <taxon>Thalassiosirophycidae</taxon>
        <taxon>Thalassiosirales</taxon>
        <taxon>Skeletonemataceae</taxon>
        <taxon>Skeletonema</taxon>
        <taxon>Skeletonema marinoi-dohrnii complex</taxon>
    </lineage>
</organism>
<dbReference type="SFLD" id="SFLDG01061">
    <property type="entry name" value="methylthiotransferase"/>
    <property type="match status" value="1"/>
</dbReference>
<keyword evidence="2" id="KW-0004">4Fe-4S</keyword>
<feature type="domain" description="MTTase N-terminal" evidence="10">
    <location>
        <begin position="287"/>
        <end position="424"/>
    </location>
</feature>
<dbReference type="Gene3D" id="3.10.50.40">
    <property type="match status" value="1"/>
</dbReference>
<keyword evidence="8" id="KW-0732">Signal</keyword>
<proteinExistence type="predicted"/>